<feature type="region of interest" description="Disordered" evidence="1">
    <location>
        <begin position="539"/>
        <end position="799"/>
    </location>
</feature>
<keyword evidence="3" id="KW-1185">Reference proteome</keyword>
<dbReference type="OrthoDB" id="5418203at2759"/>
<feature type="compositionally biased region" description="Polar residues" evidence="1">
    <location>
        <begin position="113"/>
        <end position="125"/>
    </location>
</feature>
<feature type="compositionally biased region" description="Polar residues" evidence="1">
    <location>
        <begin position="641"/>
        <end position="656"/>
    </location>
</feature>
<dbReference type="KEGG" id="hazt:108677598"/>
<feature type="compositionally biased region" description="Polar residues" evidence="1">
    <location>
        <begin position="685"/>
        <end position="695"/>
    </location>
</feature>
<feature type="compositionally biased region" description="Basic residues" evidence="1">
    <location>
        <begin position="220"/>
        <end position="231"/>
    </location>
</feature>
<feature type="compositionally biased region" description="Polar residues" evidence="1">
    <location>
        <begin position="839"/>
        <end position="860"/>
    </location>
</feature>
<name>A0A979FTW8_HYAAZ</name>
<feature type="compositionally biased region" description="Basic and acidic residues" evidence="1">
    <location>
        <begin position="541"/>
        <end position="550"/>
    </location>
</feature>
<gene>
    <name evidence="4" type="primary">LOC108677598</name>
</gene>
<dbReference type="InterPro" id="IPR012677">
    <property type="entry name" value="Nucleotide-bd_a/b_plait_sf"/>
</dbReference>
<feature type="region of interest" description="Disordered" evidence="1">
    <location>
        <begin position="142"/>
        <end position="274"/>
    </location>
</feature>
<feature type="region of interest" description="Disordered" evidence="1">
    <location>
        <begin position="839"/>
        <end position="914"/>
    </location>
</feature>
<evidence type="ECO:0000313" key="3">
    <source>
        <dbReference type="Proteomes" id="UP000694843"/>
    </source>
</evidence>
<dbReference type="RefSeq" id="XP_047739876.1">
    <property type="nucleotide sequence ID" value="XM_047883920.1"/>
</dbReference>
<feature type="compositionally biased region" description="Basic residues" evidence="1">
    <location>
        <begin position="612"/>
        <end position="624"/>
    </location>
</feature>
<dbReference type="InterPro" id="IPR001374">
    <property type="entry name" value="R3H_dom"/>
</dbReference>
<organism evidence="3 4">
    <name type="scientific">Hyalella azteca</name>
    <name type="common">Amphipod</name>
    <dbReference type="NCBI Taxonomy" id="294128"/>
    <lineage>
        <taxon>Eukaryota</taxon>
        <taxon>Metazoa</taxon>
        <taxon>Ecdysozoa</taxon>
        <taxon>Arthropoda</taxon>
        <taxon>Crustacea</taxon>
        <taxon>Multicrustacea</taxon>
        <taxon>Malacostraca</taxon>
        <taxon>Eumalacostraca</taxon>
        <taxon>Peracarida</taxon>
        <taxon>Amphipoda</taxon>
        <taxon>Senticaudata</taxon>
        <taxon>Talitrida</taxon>
        <taxon>Talitroidea</taxon>
        <taxon>Hyalellidae</taxon>
        <taxon>Hyalella</taxon>
    </lineage>
</organism>
<dbReference type="GeneID" id="108677598"/>
<dbReference type="Pfam" id="PF01424">
    <property type="entry name" value="R3H"/>
    <property type="match status" value="1"/>
</dbReference>
<dbReference type="Gene3D" id="3.30.1370.50">
    <property type="entry name" value="R3H-like domain"/>
    <property type="match status" value="1"/>
</dbReference>
<feature type="compositionally biased region" description="Polar residues" evidence="1">
    <location>
        <begin position="879"/>
        <end position="896"/>
    </location>
</feature>
<evidence type="ECO:0000259" key="2">
    <source>
        <dbReference type="PROSITE" id="PS51061"/>
    </source>
</evidence>
<sequence>MCAVLVDGRYLDVRDNMFALTVLDELREFDDSLEADPQRVLVLPPLSARHRYLAHQLVQENYPRLQTLSVGVEPDRRLTVRAADEHQLPAQVLNNISHKTIVASMTGDVESCPGTSSFSTSPQQRQARRCKMTAEIYKPPAARMQRRQQPEPQQTQHQLPHHQQAQTQHPRHQPPSQQQPQAADPPVVSLPARNGGHGPNRRQPSANLRQEPASSTAHNRTQHLKSPRSGRRPPQNNRVSESDHASSSSQVSSQNAHSGHGEDSITASITSDSNQANSNLNFVKENVINESNNTTNDDNENVEFVKASTKPSCSDSSSGLCANEKQHFDLRDHLDQKRLMQSEDIRNLSNAVESLSSKYFNKTAGAFYKNNRNEYHNAQSPYERTRQQDCSDKVLANNHVNYQNNCGKYMGDPRRARPDQVLYVPRPRRQYGVDSESYGNSRASPLTDHNYRPPSPAFSITSIVSEFSGRQRYEGDNYSRPSSRMSIYDNEDERFDGKPSQNGKWYNSSRESTPSAHKVMQNSSRLSLMSIKLIEKTLNNESDRSADRNESVNGFPSDVRHSNNPEQKSWETQSMMRSPVEQMGRASKSPTPNRDSVHSKENVINIVESSPRKRRSRRNRKRRSGSRDHSFDSMSRDQRGSLGNLSVQSGYSNRGKNSGRGYHRPQDNSHAVYNGPMKYEGPASIATSRVSSRNPSLERNEYGRWHQQKPVTYPNTPVKSHYYTDKNGSHDGANSPEYSSRFDSSLYRRNSTDKPLSAKPPFHNNDSRRNSVSNRVPGSCSSSALGTPTENLSPTEETHEQIFSRVNPLKSQEQNDSKLAEKSSDLTCSGQIIPCKLDTTTCPSTSNELRPSEGRVSSKTTDGRMSPLTSDGQVIPMTSEGQTDPSTSDCRTSPKTSDSNSNSNSSAKRNESELVRCNKELQEVTETISSLLNDEDDDEPLDWVAEMEKEDLRQEKLRVLKEREAALRAEAQEQQKLRCENIAAQLDREDSSCGVDEQTRRRIGTAIGRDANIAPPRQDYSAYEPSPARQLYVHPHERNSPSRHTGNSPPHPLLRNASSPPNKSSPNSHSSGDSPVSDDNGGCQSGLAHVLELFDFPSSFRTADLVAVYQGYQAAAPVDIKWVNDTAALAVFSSLAIAEKALCLQHPHIKSRRLADASAAAKAKAVTIDEELLPARPRPATSMLLARRLLTGALGVRVSLSREEKEKEARAIKDARDRKRMIAKQKEDVWEGNV</sequence>
<feature type="compositionally biased region" description="Low complexity" evidence="1">
    <location>
        <begin position="150"/>
        <end position="189"/>
    </location>
</feature>
<feature type="compositionally biased region" description="Polar residues" evidence="1">
    <location>
        <begin position="499"/>
        <end position="523"/>
    </location>
</feature>
<feature type="compositionally biased region" description="Polar residues" evidence="1">
    <location>
        <begin position="564"/>
        <end position="576"/>
    </location>
</feature>
<feature type="region of interest" description="Disordered" evidence="1">
    <location>
        <begin position="472"/>
        <end position="523"/>
    </location>
</feature>
<feature type="domain" description="R3H" evidence="2">
    <location>
        <begin position="16"/>
        <end position="84"/>
    </location>
</feature>
<dbReference type="InterPro" id="IPR036867">
    <property type="entry name" value="R3H_dom_sf"/>
</dbReference>
<feature type="compositionally biased region" description="Polar residues" evidence="1">
    <location>
        <begin position="265"/>
        <end position="274"/>
    </location>
</feature>
<dbReference type="Gene3D" id="3.30.70.330">
    <property type="match status" value="1"/>
</dbReference>
<dbReference type="PROSITE" id="PS51061">
    <property type="entry name" value="R3H"/>
    <property type="match status" value="1"/>
</dbReference>
<feature type="compositionally biased region" description="Basic and acidic residues" evidence="1">
    <location>
        <begin position="625"/>
        <end position="639"/>
    </location>
</feature>
<feature type="region of interest" description="Disordered" evidence="1">
    <location>
        <begin position="109"/>
        <end position="130"/>
    </location>
</feature>
<accession>A0A979FTW8</accession>
<proteinExistence type="predicted"/>
<dbReference type="PANTHER" id="PTHR21678">
    <property type="entry name" value="GROWTH INHIBITION AND DIFFERENTIATION RELATED PROTEIN 88"/>
    <property type="match status" value="1"/>
</dbReference>
<feature type="compositionally biased region" description="Low complexity" evidence="1">
    <location>
        <begin position="897"/>
        <end position="906"/>
    </location>
</feature>
<protein>
    <recommendedName>
        <fullName evidence="2">R3H domain-containing protein</fullName>
    </recommendedName>
</protein>
<feature type="compositionally biased region" description="Polar residues" evidence="1">
    <location>
        <begin position="202"/>
        <end position="219"/>
    </location>
</feature>
<feature type="region of interest" description="Disordered" evidence="1">
    <location>
        <begin position="805"/>
        <end position="824"/>
    </location>
</feature>
<evidence type="ECO:0000313" key="4">
    <source>
        <dbReference type="RefSeq" id="XP_047739876.1"/>
    </source>
</evidence>
<feature type="compositionally biased region" description="Basic and acidic residues" evidence="1">
    <location>
        <begin position="813"/>
        <end position="824"/>
    </location>
</feature>
<feature type="compositionally biased region" description="Polar residues" evidence="1">
    <location>
        <begin position="709"/>
        <end position="718"/>
    </location>
</feature>
<feature type="compositionally biased region" description="Polar residues" evidence="1">
    <location>
        <begin position="779"/>
        <end position="795"/>
    </location>
</feature>
<dbReference type="SUPFAM" id="SSF82708">
    <property type="entry name" value="R3H domain"/>
    <property type="match status" value="1"/>
</dbReference>
<evidence type="ECO:0000256" key="1">
    <source>
        <dbReference type="SAM" id="MobiDB-lite"/>
    </source>
</evidence>
<feature type="compositionally biased region" description="Polar residues" evidence="1">
    <location>
        <begin position="736"/>
        <end position="749"/>
    </location>
</feature>
<feature type="compositionally biased region" description="Low complexity" evidence="1">
    <location>
        <begin position="1056"/>
        <end position="1079"/>
    </location>
</feature>
<dbReference type="GO" id="GO:0003676">
    <property type="term" value="F:nucleic acid binding"/>
    <property type="evidence" value="ECO:0007669"/>
    <property type="project" value="UniProtKB-UniRule"/>
</dbReference>
<dbReference type="CDD" id="cd02325">
    <property type="entry name" value="R3H"/>
    <property type="match status" value="1"/>
</dbReference>
<dbReference type="InterPro" id="IPR039884">
    <property type="entry name" value="R3HC1/R3HCL"/>
</dbReference>
<feature type="region of interest" description="Disordered" evidence="1">
    <location>
        <begin position="1004"/>
        <end position="1023"/>
    </location>
</feature>
<feature type="region of interest" description="Disordered" evidence="1">
    <location>
        <begin position="431"/>
        <end position="454"/>
    </location>
</feature>
<dbReference type="SMART" id="SM00393">
    <property type="entry name" value="R3H"/>
    <property type="match status" value="1"/>
</dbReference>
<dbReference type="PANTHER" id="PTHR21678:SF0">
    <property type="entry name" value="C3H1-TYPE DOMAIN-CONTAINING PROTEIN"/>
    <property type="match status" value="1"/>
</dbReference>
<dbReference type="Proteomes" id="UP000694843">
    <property type="component" value="Unplaced"/>
</dbReference>
<reference evidence="4" key="1">
    <citation type="submission" date="2025-08" db="UniProtKB">
        <authorList>
            <consortium name="RefSeq"/>
        </authorList>
    </citation>
    <scope>IDENTIFICATION</scope>
    <source>
        <tissue evidence="4">Whole organism</tissue>
    </source>
</reference>
<dbReference type="AlphaFoldDB" id="A0A979FTW8"/>
<feature type="region of interest" description="Disordered" evidence="1">
    <location>
        <begin position="1036"/>
        <end position="1081"/>
    </location>
</feature>
<feature type="compositionally biased region" description="Low complexity" evidence="1">
    <location>
        <begin position="245"/>
        <end position="258"/>
    </location>
</feature>